<keyword evidence="1" id="KW-0472">Membrane</keyword>
<feature type="transmembrane region" description="Helical" evidence="1">
    <location>
        <begin position="37"/>
        <end position="57"/>
    </location>
</feature>
<reference evidence="2 3" key="1">
    <citation type="submission" date="2023-06" db="EMBL/GenBank/DDBJ databases">
        <title>Five Gram-positive bacteria isolated from mangrove sediments in Shenzhen, Guangdong, China.</title>
        <authorList>
            <person name="Yu S."/>
            <person name="Zheng W."/>
            <person name="Huang Y."/>
        </authorList>
    </citation>
    <scope>NUCLEOTIDE SEQUENCE [LARGE SCALE GENOMIC DNA]</scope>
    <source>
        <strain evidence="2 3">SaN35-3</strain>
    </source>
</reference>
<name>A0ABY9JSJ9_9BACI</name>
<dbReference type="Proteomes" id="UP001197974">
    <property type="component" value="Chromosome"/>
</dbReference>
<accession>A0ABY9JSJ9</accession>
<evidence type="ECO:0000313" key="3">
    <source>
        <dbReference type="Proteomes" id="UP001197974"/>
    </source>
</evidence>
<keyword evidence="3" id="KW-1185">Reference proteome</keyword>
<sequence length="62" mass="7469">MDKKIYWILIFISLAVNVVMLQWTVESYYGEEYTQVWIFSAIGVATSIVSFVTYLFWRKQEY</sequence>
<proteinExistence type="predicted"/>
<organism evidence="2 3">
    <name type="scientific">Bacillus carboniphilus</name>
    <dbReference type="NCBI Taxonomy" id="86663"/>
    <lineage>
        <taxon>Bacteria</taxon>
        <taxon>Bacillati</taxon>
        <taxon>Bacillota</taxon>
        <taxon>Bacilli</taxon>
        <taxon>Bacillales</taxon>
        <taxon>Bacillaceae</taxon>
        <taxon>Bacillus</taxon>
    </lineage>
</organism>
<protein>
    <submittedName>
        <fullName evidence="2">Uncharacterized protein</fullName>
    </submittedName>
</protein>
<dbReference type="EMBL" id="CP129013">
    <property type="protein sequence ID" value="WLR42371.1"/>
    <property type="molecule type" value="Genomic_DNA"/>
</dbReference>
<gene>
    <name evidence="2" type="ORF">LC087_16945</name>
</gene>
<feature type="transmembrane region" description="Helical" evidence="1">
    <location>
        <begin position="5"/>
        <end position="25"/>
    </location>
</feature>
<evidence type="ECO:0000256" key="1">
    <source>
        <dbReference type="SAM" id="Phobius"/>
    </source>
</evidence>
<dbReference type="RefSeq" id="WP_306019727.1">
    <property type="nucleotide sequence ID" value="NZ_CP129013.1"/>
</dbReference>
<evidence type="ECO:0000313" key="2">
    <source>
        <dbReference type="EMBL" id="WLR42371.1"/>
    </source>
</evidence>
<keyword evidence="1" id="KW-1133">Transmembrane helix</keyword>
<keyword evidence="1" id="KW-0812">Transmembrane</keyword>